<evidence type="ECO:0000313" key="3">
    <source>
        <dbReference type="EMBL" id="KAK6332837.1"/>
    </source>
</evidence>
<protein>
    <recommendedName>
        <fullName evidence="2">JmjC domain-containing protein</fullName>
    </recommendedName>
</protein>
<dbReference type="PANTHER" id="PTHR12461:SF105">
    <property type="entry name" value="HYPOXIA-INDUCIBLE FACTOR 1-ALPHA INHIBITOR"/>
    <property type="match status" value="1"/>
</dbReference>
<proteinExistence type="predicted"/>
<dbReference type="Gene3D" id="2.60.120.650">
    <property type="entry name" value="Cupin"/>
    <property type="match status" value="1"/>
</dbReference>
<evidence type="ECO:0000313" key="4">
    <source>
        <dbReference type="Proteomes" id="UP001375240"/>
    </source>
</evidence>
<keyword evidence="4" id="KW-1185">Reference proteome</keyword>
<dbReference type="Proteomes" id="UP001375240">
    <property type="component" value="Unassembled WGS sequence"/>
</dbReference>
<dbReference type="PANTHER" id="PTHR12461">
    <property type="entry name" value="HYPOXIA-INDUCIBLE FACTOR 1 ALPHA INHIBITOR-RELATED"/>
    <property type="match status" value="1"/>
</dbReference>
<feature type="region of interest" description="Disordered" evidence="1">
    <location>
        <begin position="142"/>
        <end position="173"/>
    </location>
</feature>
<name>A0AAV9U4G3_9PEZI</name>
<feature type="domain" description="JmjC" evidence="2">
    <location>
        <begin position="137"/>
        <end position="351"/>
    </location>
</feature>
<dbReference type="InterPro" id="IPR003347">
    <property type="entry name" value="JmjC_dom"/>
</dbReference>
<dbReference type="EMBL" id="JAVHNQ010000014">
    <property type="protein sequence ID" value="KAK6332837.1"/>
    <property type="molecule type" value="Genomic_DNA"/>
</dbReference>
<sequence>MSILRRIHPMTFTPKTIDTYNASTARSFARRRYATPLQDARPAKFVDRFFVPHIPAFNNSFIPDTFHLDFRKHHAQPQPLKNELVTVEFPVSDGSFNQEAVKWDDFLSLLVAPTSSATQVYLAQCPPPKALADDLPPPFAPLGFTIRPPQRSTSDNNNTDKDNNTTDEDTAPPIDIYSSSLWLSRAEYRTNTPLHRDPNDNLFIQLAGTKLIRLLPPDVGDALFAALTASGYVSSADGRGRIRDNLFDSREIEALDAVTWSNDTHDALMVLSDPKWPSALSADGVFGLHGVQSQLCEAVVERGEGVYIPRGWWHAVRSVPPPVERIRERLETLGVVDAGIPVTASMNWWFR</sequence>
<organism evidence="3 4">
    <name type="scientific">Orbilia brochopaga</name>
    <dbReference type="NCBI Taxonomy" id="3140254"/>
    <lineage>
        <taxon>Eukaryota</taxon>
        <taxon>Fungi</taxon>
        <taxon>Dikarya</taxon>
        <taxon>Ascomycota</taxon>
        <taxon>Pezizomycotina</taxon>
        <taxon>Orbiliomycetes</taxon>
        <taxon>Orbiliales</taxon>
        <taxon>Orbiliaceae</taxon>
        <taxon>Orbilia</taxon>
    </lineage>
</organism>
<accession>A0AAV9U4G3</accession>
<dbReference type="AlphaFoldDB" id="A0AAV9U4G3"/>
<evidence type="ECO:0000259" key="2">
    <source>
        <dbReference type="PROSITE" id="PS51184"/>
    </source>
</evidence>
<dbReference type="SUPFAM" id="SSF51197">
    <property type="entry name" value="Clavaminate synthase-like"/>
    <property type="match status" value="1"/>
</dbReference>
<comment type="caution">
    <text evidence="3">The sequence shown here is derived from an EMBL/GenBank/DDBJ whole genome shotgun (WGS) entry which is preliminary data.</text>
</comment>
<dbReference type="Pfam" id="PF13621">
    <property type="entry name" value="Cupin_8"/>
    <property type="match status" value="1"/>
</dbReference>
<dbReference type="InterPro" id="IPR041667">
    <property type="entry name" value="Cupin_8"/>
</dbReference>
<evidence type="ECO:0000256" key="1">
    <source>
        <dbReference type="SAM" id="MobiDB-lite"/>
    </source>
</evidence>
<dbReference type="PROSITE" id="PS51184">
    <property type="entry name" value="JMJC"/>
    <property type="match status" value="1"/>
</dbReference>
<reference evidence="3 4" key="1">
    <citation type="submission" date="2019-10" db="EMBL/GenBank/DDBJ databases">
        <authorList>
            <person name="Palmer J.M."/>
        </authorList>
    </citation>
    <scope>NUCLEOTIDE SEQUENCE [LARGE SCALE GENOMIC DNA]</scope>
    <source>
        <strain evidence="3 4">TWF696</strain>
    </source>
</reference>
<gene>
    <name evidence="3" type="ORF">TWF696_002859</name>
</gene>